<feature type="domain" description="DUF6194" evidence="1">
    <location>
        <begin position="6"/>
        <end position="151"/>
    </location>
</feature>
<gene>
    <name evidence="2" type="ORF">SAMN04488523_10887</name>
</gene>
<dbReference type="EMBL" id="FOMW01000008">
    <property type="protein sequence ID" value="SFE54778.1"/>
    <property type="molecule type" value="Genomic_DNA"/>
</dbReference>
<dbReference type="InterPro" id="IPR045676">
    <property type="entry name" value="DUF6194"/>
</dbReference>
<dbReference type="Proteomes" id="UP000198977">
    <property type="component" value="Unassembled WGS sequence"/>
</dbReference>
<organism evidence="2 3">
    <name type="scientific">Sulfitobacter brevis</name>
    <dbReference type="NCBI Taxonomy" id="74348"/>
    <lineage>
        <taxon>Bacteria</taxon>
        <taxon>Pseudomonadati</taxon>
        <taxon>Pseudomonadota</taxon>
        <taxon>Alphaproteobacteria</taxon>
        <taxon>Rhodobacterales</taxon>
        <taxon>Roseobacteraceae</taxon>
        <taxon>Sulfitobacter</taxon>
    </lineage>
</organism>
<dbReference type="AlphaFoldDB" id="A0A1I2BFX0"/>
<keyword evidence="3" id="KW-1185">Reference proteome</keyword>
<proteinExistence type="predicted"/>
<accession>A0A1I2BFX0</accession>
<dbReference type="STRING" id="74348.SAMN04488523_10887"/>
<reference evidence="2 3" key="1">
    <citation type="submission" date="2016-10" db="EMBL/GenBank/DDBJ databases">
        <authorList>
            <person name="de Groot N.N."/>
        </authorList>
    </citation>
    <scope>NUCLEOTIDE SEQUENCE [LARGE SCALE GENOMIC DNA]</scope>
    <source>
        <strain evidence="2 3">DSM 11443</strain>
    </source>
</reference>
<protein>
    <recommendedName>
        <fullName evidence="1">DUF6194 domain-containing protein</fullName>
    </recommendedName>
</protein>
<evidence type="ECO:0000313" key="3">
    <source>
        <dbReference type="Proteomes" id="UP000198977"/>
    </source>
</evidence>
<evidence type="ECO:0000259" key="1">
    <source>
        <dbReference type="Pfam" id="PF19694"/>
    </source>
</evidence>
<evidence type="ECO:0000313" key="2">
    <source>
        <dbReference type="EMBL" id="SFE54778.1"/>
    </source>
</evidence>
<sequence length="152" mass="16700">MIDPTPTEILSDLLNRYEGTVAVEAWGETSLFYNPGKLLPRGVYFATIKQKDGANDQASHLDREGVFRLNAGTSKALFRDMFGPPPVRPAKGCAVVGPWDFTKLNTPTPHPVYGWMSWIAVLDPTADTLETLRPAIDAAYEKAVTSFGKRTS</sequence>
<dbReference type="RefSeq" id="WP_093924121.1">
    <property type="nucleotide sequence ID" value="NZ_FOMW01000008.1"/>
</dbReference>
<dbReference type="Pfam" id="PF19694">
    <property type="entry name" value="DUF6194"/>
    <property type="match status" value="1"/>
</dbReference>
<name>A0A1I2BFX0_9RHOB</name>
<dbReference type="OrthoDB" id="9783727at2"/>